<sequence>MRESLLSHWFLSYPCDDSELPNHLLLWPCTTGSVQVESVTHVSDCTQKTYGFVPPGS</sequence>
<dbReference type="EMBL" id="MSYM01000001">
    <property type="protein sequence ID" value="OLP08661.1"/>
    <property type="molecule type" value="Genomic_DNA"/>
</dbReference>
<name>A0A1Q8YKS8_9BURK</name>
<proteinExistence type="predicted"/>
<protein>
    <submittedName>
        <fullName evidence="1">Uncharacterized protein</fullName>
    </submittedName>
</protein>
<keyword evidence="2" id="KW-1185">Reference proteome</keyword>
<dbReference type="AlphaFoldDB" id="A0A1Q8YKS8"/>
<dbReference type="Proteomes" id="UP000185911">
    <property type="component" value="Unassembled WGS sequence"/>
</dbReference>
<evidence type="ECO:0000313" key="2">
    <source>
        <dbReference type="Proteomes" id="UP000185911"/>
    </source>
</evidence>
<gene>
    <name evidence="1" type="ORF">BLL52_0269</name>
</gene>
<organism evidence="1 2">
    <name type="scientific">Rhodoferax antarcticus ANT.BR</name>
    <dbReference type="NCBI Taxonomy" id="1111071"/>
    <lineage>
        <taxon>Bacteria</taxon>
        <taxon>Pseudomonadati</taxon>
        <taxon>Pseudomonadota</taxon>
        <taxon>Betaproteobacteria</taxon>
        <taxon>Burkholderiales</taxon>
        <taxon>Comamonadaceae</taxon>
        <taxon>Rhodoferax</taxon>
    </lineage>
</organism>
<accession>A0A1Q8YKS8</accession>
<reference evidence="1 2" key="1">
    <citation type="submission" date="2017-01" db="EMBL/GenBank/DDBJ databases">
        <title>Genome sequence of Rhodoferax antarcticus ANT.BR, a psychrophilic purple nonsulfur bacterium from an Antarctic microbial mat.</title>
        <authorList>
            <person name="Baker J."/>
            <person name="Riester C."/>
            <person name="Skinner B."/>
            <person name="Newell A."/>
            <person name="Swingley W."/>
            <person name="Madigan M."/>
            <person name="Jung D."/>
            <person name="Asao M."/>
            <person name="Chen M."/>
            <person name="Loughlin P."/>
            <person name="Pan H."/>
            <person name="Lin S."/>
            <person name="Li N."/>
            <person name="Shaw J."/>
            <person name="Prado M."/>
            <person name="Sherman C."/>
            <person name="Li X."/>
            <person name="Tang J."/>
            <person name="Blankenship R."/>
            <person name="Zhao T."/>
            <person name="Touchman J."/>
            <person name="Sattley M."/>
        </authorList>
    </citation>
    <scope>NUCLEOTIDE SEQUENCE [LARGE SCALE GENOMIC DNA]</scope>
    <source>
        <strain evidence="1 2">ANT.BR</strain>
    </source>
</reference>
<evidence type="ECO:0000313" key="1">
    <source>
        <dbReference type="EMBL" id="OLP08661.1"/>
    </source>
</evidence>
<comment type="caution">
    <text evidence="1">The sequence shown here is derived from an EMBL/GenBank/DDBJ whole genome shotgun (WGS) entry which is preliminary data.</text>
</comment>